<dbReference type="GO" id="GO:0005886">
    <property type="term" value="C:plasma membrane"/>
    <property type="evidence" value="ECO:0007669"/>
    <property type="project" value="TreeGrafter"/>
</dbReference>
<reference evidence="3 4" key="1">
    <citation type="submission" date="2016-09" db="EMBL/GenBank/DDBJ databases">
        <title>Genome-resolved meta-omics ties microbial dynamics to process performance in biotechnology for thiocyanate degradation.</title>
        <authorList>
            <person name="Kantor R.S."/>
            <person name="Huddy R.J."/>
            <person name="Iyer R."/>
            <person name="Thomas B.C."/>
            <person name="Brown C.T."/>
            <person name="Anantharaman K."/>
            <person name="Tringe S."/>
            <person name="Hettich R.L."/>
            <person name="Harrison S.T."/>
            <person name="Banfield J.F."/>
        </authorList>
    </citation>
    <scope>NUCLEOTIDE SEQUENCE [LARGE SCALE GENOMIC DNA]</scope>
    <source>
        <strain evidence="3">59-99</strain>
    </source>
</reference>
<sequence length="219" mass="23463">MSAQPRIAIIGAAGTMGSALARRTAAAGYHVVVHDRRPVVSTDPSIVVVSSPEEAITLADVVILAVPYDIERDLPASVLAGLAGRIVISMTNPLTPSMDDVVTPHDESAAEHLASQLPSSSVVKALNTISAAALQRSPSDGEVFDTFVASDDREAAYVIEDLIRRMGFRPWYVGGLILSRTLERMTALLIGIAMRYRLDDTVGWYVKGAPSDQEERPLP</sequence>
<dbReference type="Proteomes" id="UP000184233">
    <property type="component" value="Unassembled WGS sequence"/>
</dbReference>
<dbReference type="EMBL" id="MKVH01000003">
    <property type="protein sequence ID" value="OJX60850.1"/>
    <property type="molecule type" value="Genomic_DNA"/>
</dbReference>
<accession>A0A1M3L5M8</accession>
<evidence type="ECO:0000259" key="2">
    <source>
        <dbReference type="Pfam" id="PF03807"/>
    </source>
</evidence>
<dbReference type="InterPro" id="IPR036291">
    <property type="entry name" value="NAD(P)-bd_dom_sf"/>
</dbReference>
<gene>
    <name evidence="3" type="ORF">BGO89_04610</name>
</gene>
<keyword evidence="1" id="KW-0560">Oxidoreductase</keyword>
<dbReference type="InterPro" id="IPR051267">
    <property type="entry name" value="STEAP_metalloreductase"/>
</dbReference>
<organism evidence="3 4">
    <name type="scientific">Candidatus Kapaibacterium thiocyanatum</name>
    <dbReference type="NCBI Taxonomy" id="1895771"/>
    <lineage>
        <taxon>Bacteria</taxon>
        <taxon>Pseudomonadati</taxon>
        <taxon>Candidatus Kapaibacteriota</taxon>
        <taxon>Candidatus Kapaibacteriia</taxon>
        <taxon>Candidatus Kapaibacteriales</taxon>
        <taxon>Candidatus Kapaibacteriaceae</taxon>
        <taxon>Candidatus Kapaibacterium</taxon>
    </lineage>
</organism>
<dbReference type="GO" id="GO:0052851">
    <property type="term" value="F:ferric-chelate reductase (NADPH) activity"/>
    <property type="evidence" value="ECO:0007669"/>
    <property type="project" value="TreeGrafter"/>
</dbReference>
<proteinExistence type="predicted"/>
<evidence type="ECO:0000313" key="4">
    <source>
        <dbReference type="Proteomes" id="UP000184233"/>
    </source>
</evidence>
<dbReference type="Pfam" id="PF03807">
    <property type="entry name" value="F420_oxidored"/>
    <property type="match status" value="1"/>
</dbReference>
<dbReference type="AlphaFoldDB" id="A0A1M3L5M8"/>
<dbReference type="GO" id="GO:0015677">
    <property type="term" value="P:copper ion import"/>
    <property type="evidence" value="ECO:0007669"/>
    <property type="project" value="TreeGrafter"/>
</dbReference>
<evidence type="ECO:0000313" key="3">
    <source>
        <dbReference type="EMBL" id="OJX60850.1"/>
    </source>
</evidence>
<comment type="caution">
    <text evidence="3">The sequence shown here is derived from an EMBL/GenBank/DDBJ whole genome shotgun (WGS) entry which is preliminary data.</text>
</comment>
<feature type="domain" description="Pyrroline-5-carboxylate reductase catalytic N-terminal" evidence="2">
    <location>
        <begin position="6"/>
        <end position="93"/>
    </location>
</feature>
<dbReference type="PANTHER" id="PTHR14239:SF0">
    <property type="entry name" value="F420-DEPENDENT NADP REDUCTASE"/>
    <property type="match status" value="1"/>
</dbReference>
<dbReference type="SUPFAM" id="SSF51735">
    <property type="entry name" value="NAD(P)-binding Rossmann-fold domains"/>
    <property type="match status" value="1"/>
</dbReference>
<dbReference type="Gene3D" id="3.40.50.720">
    <property type="entry name" value="NAD(P)-binding Rossmann-like Domain"/>
    <property type="match status" value="1"/>
</dbReference>
<dbReference type="GO" id="GO:0008823">
    <property type="term" value="F:cupric reductase (NADH) activity"/>
    <property type="evidence" value="ECO:0007669"/>
    <property type="project" value="TreeGrafter"/>
</dbReference>
<name>A0A1M3L5M8_9BACT</name>
<dbReference type="InterPro" id="IPR028939">
    <property type="entry name" value="P5C_Rdtase_cat_N"/>
</dbReference>
<evidence type="ECO:0000256" key="1">
    <source>
        <dbReference type="ARBA" id="ARBA00023002"/>
    </source>
</evidence>
<protein>
    <recommendedName>
        <fullName evidence="2">Pyrroline-5-carboxylate reductase catalytic N-terminal domain-containing protein</fullName>
    </recommendedName>
</protein>
<dbReference type="PANTHER" id="PTHR14239">
    <property type="entry name" value="DUDULIN-RELATED"/>
    <property type="match status" value="1"/>
</dbReference>